<evidence type="ECO:0000256" key="1">
    <source>
        <dbReference type="SAM" id="MobiDB-lite"/>
    </source>
</evidence>
<name>A0A2J6TA58_9HELO</name>
<dbReference type="PANTHER" id="PTHR43591">
    <property type="entry name" value="METHYLTRANSFERASE"/>
    <property type="match status" value="1"/>
</dbReference>
<dbReference type="Proteomes" id="UP000235371">
    <property type="component" value="Unassembled WGS sequence"/>
</dbReference>
<dbReference type="PANTHER" id="PTHR43591:SF102">
    <property type="entry name" value="S-ADENOSYL-L-METHIONINE-DEPENDENT METHYLTRANSFERASE"/>
    <property type="match status" value="1"/>
</dbReference>
<sequence length="379" mass="42375">MVNHIQGAEDPTSAAGPTSMLVMEQPDDITTHQTSESQHVLHGSQQSAFSEYPNELEIGTDSSDQGSRDGDSALGDSVLGSTSSLRSSIYDYLVENGRTYHAFNSGKYMLPNDTREQDRLDLQHHSFKIMLDGKLNLAPISKPQRVLDLATGTGIWAIEFAQEHPEATVIGTDLSPIQPEFVPANCQFEINDAEEDWGFNDHFDYIHARAIVTCFKNNRSIVQKIFENLSPGGYFELQDPTFPMKCDDGTLDGTPLNEWGERMIESMARIGRNLTDGQNWGQYMREAGFEDVTEHRIYVPVNPWARGKKNKLLGAISQQNLLEGVESMSTAAFTRILGWTPEKLHELLEGVRANLQDKGVHAYGIVYFAHGRKPRKDVE</sequence>
<dbReference type="GO" id="GO:0008168">
    <property type="term" value="F:methyltransferase activity"/>
    <property type="evidence" value="ECO:0007669"/>
    <property type="project" value="UniProtKB-KW"/>
</dbReference>
<dbReference type="OrthoDB" id="2013972at2759"/>
<dbReference type="InParanoid" id="A0A2J6TA58"/>
<proteinExistence type="predicted"/>
<dbReference type="EMBL" id="KZ613803">
    <property type="protein sequence ID" value="PMD59889.1"/>
    <property type="molecule type" value="Genomic_DNA"/>
</dbReference>
<gene>
    <name evidence="2" type="ORF">K444DRAFT_589558</name>
</gene>
<dbReference type="STRING" id="1095630.A0A2J6TA58"/>
<dbReference type="GeneID" id="36586193"/>
<dbReference type="GO" id="GO:0032259">
    <property type="term" value="P:methylation"/>
    <property type="evidence" value="ECO:0007669"/>
    <property type="project" value="UniProtKB-KW"/>
</dbReference>
<keyword evidence="3" id="KW-1185">Reference proteome</keyword>
<feature type="compositionally biased region" description="Polar residues" evidence="1">
    <location>
        <begin position="31"/>
        <end position="48"/>
    </location>
</feature>
<evidence type="ECO:0000313" key="3">
    <source>
        <dbReference type="Proteomes" id="UP000235371"/>
    </source>
</evidence>
<dbReference type="Gene3D" id="3.40.50.150">
    <property type="entry name" value="Vaccinia Virus protein VP39"/>
    <property type="match status" value="1"/>
</dbReference>
<keyword evidence="2" id="KW-0808">Transferase</keyword>
<dbReference type="CDD" id="cd02440">
    <property type="entry name" value="AdoMet_MTases"/>
    <property type="match status" value="1"/>
</dbReference>
<protein>
    <submittedName>
        <fullName evidence="2">S-adenosyl-L-methionine-dependent methyltransferase</fullName>
    </submittedName>
</protein>
<dbReference type="InterPro" id="IPR029063">
    <property type="entry name" value="SAM-dependent_MTases_sf"/>
</dbReference>
<dbReference type="RefSeq" id="XP_024736793.1">
    <property type="nucleotide sequence ID" value="XM_024878116.1"/>
</dbReference>
<reference evidence="2 3" key="1">
    <citation type="submission" date="2016-04" db="EMBL/GenBank/DDBJ databases">
        <title>A degradative enzymes factory behind the ericoid mycorrhizal symbiosis.</title>
        <authorList>
            <consortium name="DOE Joint Genome Institute"/>
            <person name="Martino E."/>
            <person name="Morin E."/>
            <person name="Grelet G."/>
            <person name="Kuo A."/>
            <person name="Kohler A."/>
            <person name="Daghino S."/>
            <person name="Barry K."/>
            <person name="Choi C."/>
            <person name="Cichocki N."/>
            <person name="Clum A."/>
            <person name="Copeland A."/>
            <person name="Hainaut M."/>
            <person name="Haridas S."/>
            <person name="Labutti K."/>
            <person name="Lindquist E."/>
            <person name="Lipzen A."/>
            <person name="Khouja H.-R."/>
            <person name="Murat C."/>
            <person name="Ohm R."/>
            <person name="Olson A."/>
            <person name="Spatafora J."/>
            <person name="Veneault-Fourrey C."/>
            <person name="Henrissat B."/>
            <person name="Grigoriev I."/>
            <person name="Martin F."/>
            <person name="Perotto S."/>
        </authorList>
    </citation>
    <scope>NUCLEOTIDE SEQUENCE [LARGE SCALE GENOMIC DNA]</scope>
    <source>
        <strain evidence="2 3">E</strain>
    </source>
</reference>
<dbReference type="SUPFAM" id="SSF53335">
    <property type="entry name" value="S-adenosyl-L-methionine-dependent methyltransferases"/>
    <property type="match status" value="1"/>
</dbReference>
<dbReference type="AlphaFoldDB" id="A0A2J6TA58"/>
<dbReference type="Pfam" id="PF13489">
    <property type="entry name" value="Methyltransf_23"/>
    <property type="match status" value="1"/>
</dbReference>
<evidence type="ECO:0000313" key="2">
    <source>
        <dbReference type="EMBL" id="PMD59889.1"/>
    </source>
</evidence>
<feature type="region of interest" description="Disordered" evidence="1">
    <location>
        <begin position="29"/>
        <end position="48"/>
    </location>
</feature>
<organism evidence="2 3">
    <name type="scientific">Hyaloscypha bicolor E</name>
    <dbReference type="NCBI Taxonomy" id="1095630"/>
    <lineage>
        <taxon>Eukaryota</taxon>
        <taxon>Fungi</taxon>
        <taxon>Dikarya</taxon>
        <taxon>Ascomycota</taxon>
        <taxon>Pezizomycotina</taxon>
        <taxon>Leotiomycetes</taxon>
        <taxon>Helotiales</taxon>
        <taxon>Hyaloscyphaceae</taxon>
        <taxon>Hyaloscypha</taxon>
        <taxon>Hyaloscypha bicolor</taxon>
    </lineage>
</organism>
<keyword evidence="2" id="KW-0489">Methyltransferase</keyword>
<feature type="region of interest" description="Disordered" evidence="1">
    <location>
        <begin position="56"/>
        <end position="78"/>
    </location>
</feature>
<accession>A0A2J6TA58</accession>